<feature type="domain" description="Integrase catalytic" evidence="1">
    <location>
        <begin position="101"/>
        <end position="234"/>
    </location>
</feature>
<comment type="caution">
    <text evidence="2">The sequence shown here is derived from an EMBL/GenBank/DDBJ whole genome shotgun (WGS) entry which is preliminary data.</text>
</comment>
<dbReference type="EMBL" id="JBGBPQ010000009">
    <property type="protein sequence ID" value="KAL1519357.1"/>
    <property type="molecule type" value="Genomic_DNA"/>
</dbReference>
<reference evidence="2 3" key="1">
    <citation type="journal article" date="2024" name="Science">
        <title>Giant polyketide synthase enzymes in the biosynthesis of giant marine polyether toxins.</title>
        <authorList>
            <person name="Fallon T.R."/>
            <person name="Shende V.V."/>
            <person name="Wierzbicki I.H."/>
            <person name="Pendleton A.L."/>
            <person name="Watervoot N.F."/>
            <person name="Auber R.P."/>
            <person name="Gonzalez D.J."/>
            <person name="Wisecaver J.H."/>
            <person name="Moore B.S."/>
        </authorList>
    </citation>
    <scope>NUCLEOTIDE SEQUENCE [LARGE SCALE GENOMIC DNA]</scope>
    <source>
        <strain evidence="2 3">12B1</strain>
    </source>
</reference>
<dbReference type="InterPro" id="IPR001584">
    <property type="entry name" value="Integrase_cat-core"/>
</dbReference>
<dbReference type="GO" id="GO:0015074">
    <property type="term" value="P:DNA integration"/>
    <property type="evidence" value="ECO:0007669"/>
    <property type="project" value="InterPro"/>
</dbReference>
<dbReference type="PANTHER" id="PTHR37984:SF15">
    <property type="entry name" value="INTEGRASE CATALYTIC DOMAIN-CONTAINING PROTEIN"/>
    <property type="match status" value="1"/>
</dbReference>
<dbReference type="Proteomes" id="UP001515480">
    <property type="component" value="Unassembled WGS sequence"/>
</dbReference>
<accession>A0AB34JDY7</accession>
<dbReference type="Pfam" id="PF00665">
    <property type="entry name" value="rve"/>
    <property type="match status" value="1"/>
</dbReference>
<protein>
    <recommendedName>
        <fullName evidence="1">Integrase catalytic domain-containing protein</fullName>
    </recommendedName>
</protein>
<dbReference type="InterPro" id="IPR012337">
    <property type="entry name" value="RNaseH-like_sf"/>
</dbReference>
<keyword evidence="3" id="KW-1185">Reference proteome</keyword>
<name>A0AB34JDY7_PRYPA</name>
<organism evidence="2 3">
    <name type="scientific">Prymnesium parvum</name>
    <name type="common">Toxic golden alga</name>
    <dbReference type="NCBI Taxonomy" id="97485"/>
    <lineage>
        <taxon>Eukaryota</taxon>
        <taxon>Haptista</taxon>
        <taxon>Haptophyta</taxon>
        <taxon>Prymnesiophyceae</taxon>
        <taxon>Prymnesiales</taxon>
        <taxon>Prymnesiaceae</taxon>
        <taxon>Prymnesium</taxon>
    </lineage>
</organism>
<dbReference type="InterPro" id="IPR036397">
    <property type="entry name" value="RNaseH_sf"/>
</dbReference>
<evidence type="ECO:0000313" key="3">
    <source>
        <dbReference type="Proteomes" id="UP001515480"/>
    </source>
</evidence>
<proteinExistence type="predicted"/>
<dbReference type="PROSITE" id="PS50994">
    <property type="entry name" value="INTEGRASE"/>
    <property type="match status" value="1"/>
</dbReference>
<evidence type="ECO:0000313" key="2">
    <source>
        <dbReference type="EMBL" id="KAL1519357.1"/>
    </source>
</evidence>
<dbReference type="Gene3D" id="3.30.420.10">
    <property type="entry name" value="Ribonuclease H-like superfamily/Ribonuclease H"/>
    <property type="match status" value="1"/>
</dbReference>
<dbReference type="InterPro" id="IPR050951">
    <property type="entry name" value="Retrovirus_Pol_polyprotein"/>
</dbReference>
<dbReference type="PANTHER" id="PTHR37984">
    <property type="entry name" value="PROTEIN CBG26694"/>
    <property type="match status" value="1"/>
</dbReference>
<sequence length="234" mass="26396">MGTWLLFWRQSRSVGRLPLIVLPQALHHTPPAYVQVLPQPSRPFRSPENRLSPHVLNERFFWKSSPRTLRDEVAAFLRRCPVCSSTKVPRHKAGEAGALPVGASPFDVTSADVYKTGWASPEGREDVVSFACHLTRAIFSEATPGDPTSELIADLLIRLIIRYYGCPRVFLSDSGSVFVSKAITYLFKRYGIRIDPSSSYHHRTIGLIERWHSTLKHLLLAHRASAPDIDWVKT</sequence>
<dbReference type="GO" id="GO:0003676">
    <property type="term" value="F:nucleic acid binding"/>
    <property type="evidence" value="ECO:0007669"/>
    <property type="project" value="InterPro"/>
</dbReference>
<gene>
    <name evidence="2" type="ORF">AB1Y20_022883</name>
</gene>
<dbReference type="AlphaFoldDB" id="A0AB34JDY7"/>
<evidence type="ECO:0000259" key="1">
    <source>
        <dbReference type="PROSITE" id="PS50994"/>
    </source>
</evidence>
<dbReference type="SUPFAM" id="SSF53098">
    <property type="entry name" value="Ribonuclease H-like"/>
    <property type="match status" value="1"/>
</dbReference>